<comment type="caution">
    <text evidence="3">The sequence shown here is derived from an EMBL/GenBank/DDBJ whole genome shotgun (WGS) entry which is preliminary data.</text>
</comment>
<dbReference type="InterPro" id="IPR001128">
    <property type="entry name" value="Cyt_P450"/>
</dbReference>
<dbReference type="InterPro" id="IPR036396">
    <property type="entry name" value="Cyt_P450_sf"/>
</dbReference>
<evidence type="ECO:0000256" key="1">
    <source>
        <dbReference type="ARBA" id="ARBA00010617"/>
    </source>
</evidence>
<dbReference type="Pfam" id="PF00067">
    <property type="entry name" value="p450"/>
    <property type="match status" value="1"/>
</dbReference>
<comment type="similarity">
    <text evidence="1">Belongs to the cytochrome P450 family.</text>
</comment>
<dbReference type="PRINTS" id="PR00385">
    <property type="entry name" value="P450"/>
</dbReference>
<dbReference type="RefSeq" id="WP_337712275.1">
    <property type="nucleotide sequence ID" value="NZ_JBBEGL010000001.1"/>
</dbReference>
<dbReference type="Proteomes" id="UP001370100">
    <property type="component" value="Unassembled WGS sequence"/>
</dbReference>
<protein>
    <submittedName>
        <fullName evidence="3">Cytochrome P450</fullName>
    </submittedName>
</protein>
<dbReference type="PRINTS" id="PR00359">
    <property type="entry name" value="BP450"/>
</dbReference>
<dbReference type="SUPFAM" id="SSF48264">
    <property type="entry name" value="Cytochrome P450"/>
    <property type="match status" value="1"/>
</dbReference>
<gene>
    <name evidence="3" type="ORF">WCD41_05085</name>
</gene>
<dbReference type="PANTHER" id="PTHR46696">
    <property type="entry name" value="P450, PUTATIVE (EUROFUNG)-RELATED"/>
    <property type="match status" value="1"/>
</dbReference>
<evidence type="ECO:0000256" key="2">
    <source>
        <dbReference type="SAM" id="MobiDB-lite"/>
    </source>
</evidence>
<evidence type="ECO:0000313" key="4">
    <source>
        <dbReference type="Proteomes" id="UP001370100"/>
    </source>
</evidence>
<keyword evidence="4" id="KW-1185">Reference proteome</keyword>
<accession>A0ABU8N0C4</accession>
<feature type="region of interest" description="Disordered" evidence="2">
    <location>
        <begin position="407"/>
        <end position="429"/>
    </location>
</feature>
<reference evidence="3 4" key="1">
    <citation type="submission" date="2024-03" db="EMBL/GenBank/DDBJ databases">
        <title>Actinomycetospora sp. OC33-EN06, a novel actinomycete isolated from wild orchid (Aerides multiflora).</title>
        <authorList>
            <person name="Suriyachadkun C."/>
        </authorList>
    </citation>
    <scope>NUCLEOTIDE SEQUENCE [LARGE SCALE GENOMIC DNA]</scope>
    <source>
        <strain evidence="3 4">OC33-EN06</strain>
    </source>
</reference>
<evidence type="ECO:0000313" key="3">
    <source>
        <dbReference type="EMBL" id="MEJ2885815.1"/>
    </source>
</evidence>
<dbReference type="InterPro" id="IPR002397">
    <property type="entry name" value="Cyt_P450_B"/>
</dbReference>
<proteinExistence type="inferred from homology"/>
<dbReference type="PANTHER" id="PTHR46696:SF4">
    <property type="entry name" value="BIOTIN BIOSYNTHESIS CYTOCHROME P450"/>
    <property type="match status" value="1"/>
</dbReference>
<dbReference type="EMBL" id="JBBEGL010000001">
    <property type="protein sequence ID" value="MEJ2885815.1"/>
    <property type="molecule type" value="Genomic_DNA"/>
</dbReference>
<dbReference type="Gene3D" id="1.10.630.10">
    <property type="entry name" value="Cytochrome P450"/>
    <property type="match status" value="1"/>
</dbReference>
<dbReference type="CDD" id="cd11033">
    <property type="entry name" value="CYP142-like"/>
    <property type="match status" value="1"/>
</dbReference>
<name>A0ABU8N0C4_9PSEU</name>
<sequence length="429" mass="47468">MSTIDLNDVDGFWAAPIEDRHAAFDTLREAPGLPFFPEPDLGWAPRGPGYYALTRMDDVLRVSRDTRRFLSSKGVGSPVDLPPELAEFHESMITMDDPRHGRLRRIVAKAFTPRSLSAVMDNVTQVAVDIVDDVVERGECDAVADISARLPLRVICDMTGVPASQHGFVFEQTNMLLGIQDPEFAAEHGDPLRIMFEASQALADLAHELAAHRAEHPADDLISRLVAAEIDGEALTPAEVAEFFILLVSAGNETTRNAISWGIELLTRYPEQRATWLDDLDGVTPTAVEEIVRWASPVMFQRRTVAEDAEPIELSGQELGPGDKVLLYYWAANRDPRHFDDPARFDVRRSPNPHVGYGGPGPHFCLGAHLARREMTVIFRELLERVPDLEITGEPVRLKSALVNGTKSLPASFTPGERSDRRTGARRAA</sequence>
<organism evidence="3 4">
    <name type="scientific">Actinomycetospora aeridis</name>
    <dbReference type="NCBI Taxonomy" id="3129231"/>
    <lineage>
        <taxon>Bacteria</taxon>
        <taxon>Bacillati</taxon>
        <taxon>Actinomycetota</taxon>
        <taxon>Actinomycetes</taxon>
        <taxon>Pseudonocardiales</taxon>
        <taxon>Pseudonocardiaceae</taxon>
        <taxon>Actinomycetospora</taxon>
    </lineage>
</organism>